<evidence type="ECO:0000259" key="1">
    <source>
        <dbReference type="Pfam" id="PF09820"/>
    </source>
</evidence>
<organism evidence="2 3">
    <name type="scientific">Favolaschia claudopus</name>
    <dbReference type="NCBI Taxonomy" id="2862362"/>
    <lineage>
        <taxon>Eukaryota</taxon>
        <taxon>Fungi</taxon>
        <taxon>Dikarya</taxon>
        <taxon>Basidiomycota</taxon>
        <taxon>Agaricomycotina</taxon>
        <taxon>Agaricomycetes</taxon>
        <taxon>Agaricomycetidae</taxon>
        <taxon>Agaricales</taxon>
        <taxon>Marasmiineae</taxon>
        <taxon>Mycenaceae</taxon>
        <taxon>Favolaschia</taxon>
    </lineage>
</organism>
<dbReference type="Proteomes" id="UP001362999">
    <property type="component" value="Unassembled WGS sequence"/>
</dbReference>
<evidence type="ECO:0000313" key="3">
    <source>
        <dbReference type="Proteomes" id="UP001362999"/>
    </source>
</evidence>
<dbReference type="InterPro" id="IPR018631">
    <property type="entry name" value="AAA-ATPase-like_dom"/>
</dbReference>
<dbReference type="Pfam" id="PF09820">
    <property type="entry name" value="AAA-ATPase_like"/>
    <property type="match status" value="1"/>
</dbReference>
<evidence type="ECO:0000313" key="2">
    <source>
        <dbReference type="EMBL" id="KAK7005916.1"/>
    </source>
</evidence>
<comment type="caution">
    <text evidence="2">The sequence shown here is derived from an EMBL/GenBank/DDBJ whole genome shotgun (WGS) entry which is preliminary data.</text>
</comment>
<sequence>MTTQPPATGRVDIHAHFLHLSQPMDPAQPHVRVTDLEFTDFWDSWRVAYILDNEIQAKHNGSNCTTCTSPILIKAAWFCKRLREPLVNSDGEVIDVSPLGTNFWPKESDPDRGAIFLAPHLLVKHSLGRGGANGVNDLLNGPIDPATGNLIVHFLCETVVDKASSSHSTVVAARKLDDADNDGHGGGKRAKLDPDLNLIIPRGLFIIPIPAHDRETVTFSLPPQSFTMEQLVSATPGTVFVDKTDHIMSLSRLLALGGSYIYLPPKTGKSTLLNMLSAFYDCAQSQELTRRVFGRREVKISSMNSNKNPATQNPDHFAGKYMCLCFDLRPLAFTITDLKGGVNHIISLIDQHLSTTIRNFVEKYRAMFPATKLPQFTADADPPEMMAKISEYFQKRSQPAGIKLFLSLDHLDDPILRTLLLEKAPGQSSSEVTTAVAVHIMKFLEILANLATNLKSAIKLLVVSNLPFSKFRLNIRPPPGFVKYLRDISAEKSLDGAFGMTLEEVESIFKVLSCNRRKQLVAKTELAHKLGYFMPRPSDKLLQPSDKLHQPPGVYNFDLVFYHAATTLELMNLMDPNLRNIDLLWLDEISQSCRHLLEYSSLRRGRDIVVPRFGEYTFEMLLHHADTEQNLYALLYHIGGVSVHDVHSTPDPMCTMRHGSPFSAYQLCGKYAPYARKYETAAQIIIRALFSRDAGPLAEYLAWSIYYTDIQDLKGMRECVLQTLWNGVVNQDARKFRDGAVNIKPVMSPEFVNNWFSQVHLHTNPNATSESIRRREPFTAGFRKDGVADGVVCGANFHPDRLIAVELKNFSLENIVFNLRYTGNASFDFKSKYQVQLDHLDTLTRAQILKLEYCFKVFENGRSTTTQLPIQYIVNKGKEQLRSYMDAIAQGEYATTEDGGTKKGFRDFRFVVLPAAPGRPDEIIGFIIYAVGRRVFWELVEPLEQNKAFKFRANEGWQGVWGSLDNI</sequence>
<proteinExistence type="predicted"/>
<dbReference type="AlphaFoldDB" id="A0AAW0A9V5"/>
<keyword evidence="3" id="KW-1185">Reference proteome</keyword>
<accession>A0AAW0A9V5</accession>
<reference evidence="2 3" key="1">
    <citation type="journal article" date="2024" name="J Genomics">
        <title>Draft genome sequencing and assembly of Favolaschia claudopus CIRM-BRFM 2984 isolated from oak limbs.</title>
        <authorList>
            <person name="Navarro D."/>
            <person name="Drula E."/>
            <person name="Chaduli D."/>
            <person name="Cazenave R."/>
            <person name="Ahrendt S."/>
            <person name="Wang J."/>
            <person name="Lipzen A."/>
            <person name="Daum C."/>
            <person name="Barry K."/>
            <person name="Grigoriev I.V."/>
            <person name="Favel A."/>
            <person name="Rosso M.N."/>
            <person name="Martin F."/>
        </authorList>
    </citation>
    <scope>NUCLEOTIDE SEQUENCE [LARGE SCALE GENOMIC DNA]</scope>
    <source>
        <strain evidence="2 3">CIRM-BRFM 2984</strain>
    </source>
</reference>
<name>A0AAW0A9V5_9AGAR</name>
<gene>
    <name evidence="2" type="ORF">R3P38DRAFT_3040354</name>
</gene>
<protein>
    <recommendedName>
        <fullName evidence="1">AAA-ATPase-like domain-containing protein</fullName>
    </recommendedName>
</protein>
<feature type="domain" description="AAA-ATPase-like" evidence="1">
    <location>
        <begin position="236"/>
        <end position="456"/>
    </location>
</feature>
<dbReference type="EMBL" id="JAWWNJ010000077">
    <property type="protein sequence ID" value="KAK7005916.1"/>
    <property type="molecule type" value="Genomic_DNA"/>
</dbReference>